<evidence type="ECO:0000256" key="7">
    <source>
        <dbReference type="ARBA" id="ARBA00022840"/>
    </source>
</evidence>
<dbReference type="InterPro" id="IPR001674">
    <property type="entry name" value="GMP_synth_C"/>
</dbReference>
<evidence type="ECO:0000256" key="3">
    <source>
        <dbReference type="ARBA" id="ARBA00022598"/>
    </source>
</evidence>
<reference evidence="12 13" key="1">
    <citation type="journal article" date="2016" name="Environ. Microbiol.">
        <title>Genomic resolution of a cold subsurface aquifer community provides metabolic insights for novel microbes adapted to high CO concentrations.</title>
        <authorList>
            <person name="Probst A.J."/>
            <person name="Castelle C.J."/>
            <person name="Singh A."/>
            <person name="Brown C.T."/>
            <person name="Anantharaman K."/>
            <person name="Sharon I."/>
            <person name="Hug L.A."/>
            <person name="Burstein D."/>
            <person name="Emerson J.B."/>
            <person name="Thomas B.C."/>
            <person name="Banfield J.F."/>
        </authorList>
    </citation>
    <scope>NUCLEOTIDE SEQUENCE [LARGE SCALE GENOMIC DNA]</scope>
    <source>
        <strain evidence="12">CG1_02_47_37</strain>
    </source>
</reference>
<evidence type="ECO:0000256" key="1">
    <source>
        <dbReference type="ARBA" id="ARBA00002332"/>
    </source>
</evidence>
<evidence type="ECO:0000313" key="13">
    <source>
        <dbReference type="Proteomes" id="UP000183144"/>
    </source>
</evidence>
<dbReference type="PROSITE" id="PS51273">
    <property type="entry name" value="GATASE_TYPE_1"/>
    <property type="match status" value="1"/>
</dbReference>
<dbReference type="Gene3D" id="3.30.300.10">
    <property type="match status" value="1"/>
</dbReference>
<comment type="pathway">
    <text evidence="2 9">Purine metabolism; GMP biosynthesis; GMP from XMP (L-Gln route): step 1/1.</text>
</comment>
<evidence type="ECO:0000256" key="2">
    <source>
        <dbReference type="ARBA" id="ARBA00005153"/>
    </source>
</evidence>
<dbReference type="InterPro" id="IPR029062">
    <property type="entry name" value="Class_I_gatase-like"/>
</dbReference>
<dbReference type="InterPro" id="IPR004739">
    <property type="entry name" value="GMP_synth_GATase"/>
</dbReference>
<evidence type="ECO:0000256" key="4">
    <source>
        <dbReference type="ARBA" id="ARBA00022741"/>
    </source>
</evidence>
<keyword evidence="3 9" id="KW-0436">Ligase</keyword>
<dbReference type="InterPro" id="IPR017926">
    <property type="entry name" value="GATASE"/>
</dbReference>
<comment type="subunit">
    <text evidence="9">Homodimer.</text>
</comment>
<feature type="active site" evidence="9">
    <location>
        <position position="166"/>
    </location>
</feature>
<feature type="active site" evidence="9">
    <location>
        <position position="168"/>
    </location>
</feature>
<dbReference type="FunFam" id="3.30.300.10:FF:000002">
    <property type="entry name" value="GMP synthase [glutamine-hydrolyzing]"/>
    <property type="match status" value="1"/>
</dbReference>
<dbReference type="AlphaFoldDB" id="A0A1J4RS64"/>
<proteinExistence type="inferred from homology"/>
<dbReference type="NCBIfam" id="NF000848">
    <property type="entry name" value="PRK00074.1"/>
    <property type="match status" value="1"/>
</dbReference>
<dbReference type="HAMAP" id="MF_00344">
    <property type="entry name" value="GMP_synthase"/>
    <property type="match status" value="1"/>
</dbReference>
<dbReference type="EC" id="6.3.5.2" evidence="9"/>
<evidence type="ECO:0000256" key="8">
    <source>
        <dbReference type="ARBA" id="ARBA00022962"/>
    </source>
</evidence>
<dbReference type="Proteomes" id="UP000183144">
    <property type="component" value="Unassembled WGS sequence"/>
</dbReference>
<comment type="caution">
    <text evidence="12">The sequence shown here is derived from an EMBL/GenBank/DDBJ whole genome shotgun (WGS) entry which is preliminary data.</text>
</comment>
<evidence type="ECO:0000256" key="5">
    <source>
        <dbReference type="ARBA" id="ARBA00022749"/>
    </source>
</evidence>
<dbReference type="PRINTS" id="PR00097">
    <property type="entry name" value="ANTSNTHASEII"/>
</dbReference>
<dbReference type="Pfam" id="PF00958">
    <property type="entry name" value="GMP_synt_C"/>
    <property type="match status" value="1"/>
</dbReference>
<evidence type="ECO:0000256" key="10">
    <source>
        <dbReference type="PROSITE-ProRule" id="PRU00886"/>
    </source>
</evidence>
<dbReference type="SUPFAM" id="SSF52317">
    <property type="entry name" value="Class I glutamine amidotransferase-like"/>
    <property type="match status" value="1"/>
</dbReference>
<accession>A0A1J4RS64</accession>
<dbReference type="InterPro" id="IPR025777">
    <property type="entry name" value="GMPS_ATP_PPase_dom"/>
</dbReference>
<organism evidence="12 13">
    <name type="scientific">Candidatus Beckwithbacteria bacterium CG1_02_47_37</name>
    <dbReference type="NCBI Taxonomy" id="1805034"/>
    <lineage>
        <taxon>Bacteria</taxon>
        <taxon>Candidatus Beckwithiibacteriota</taxon>
    </lineage>
</organism>
<dbReference type="PRINTS" id="PR00096">
    <property type="entry name" value="GATASE"/>
</dbReference>
<keyword evidence="7 9" id="KW-0067">ATP-binding</keyword>
<dbReference type="SUPFAM" id="SSF54810">
    <property type="entry name" value="GMP synthetase C-terminal dimerisation domain"/>
    <property type="match status" value="1"/>
</dbReference>
<dbReference type="UniPathway" id="UPA00189">
    <property type="reaction ID" value="UER00296"/>
</dbReference>
<dbReference type="PROSITE" id="PS51553">
    <property type="entry name" value="GMPS_ATP_PPASE"/>
    <property type="match status" value="1"/>
</dbReference>
<dbReference type="SUPFAM" id="SSF52402">
    <property type="entry name" value="Adenine nucleotide alpha hydrolases-like"/>
    <property type="match status" value="1"/>
</dbReference>
<keyword evidence="6 9" id="KW-0658">Purine biosynthesis</keyword>
<sequence>MIIVIDFGGQTCHLIARRIRELGVKSEVVSYKICNSAKRPFSSVKDLEGVILSGGPSFVNLPDSPTVNKKIFELGIPVLGICYGMQLMGKLLGGKVGKGKAKEFGVVTGNLNQSILFDGETGKQPVLMSHGDQVLKLPKGFKNIGSSKDVANAAMFKDNFYAVQFHPEVVHTKNGMKILHNWLFKIVKAKKSWNHFNYLNNQLQLIKKQVGQDKVICGLSGGIDSATASAIVGLSVGKQLRNIYVDTGLMRAGETEQIKKAFSKSLIVIKAETQFLTALKGVIDPEKKRKIIGELFIRIFEKEAKKWRAKWLVQGTIYPDVIESAKLHDAAETIKSHHNVGGLPEKMDFKLIEPLRELYKDEVRQIAKKLNLPKTLIARQPFPGPGLAVRIRGEITRQRLERLRQAEAILQEEAKKFKLPEGIWVTEAIYVPLSTTGVKGDGRSWDEMIAIRSLTSVDAMTADWTRLPYDLLAEVSTRIVNEVPGINRVVYDITTKPPATMEWE</sequence>
<dbReference type="GO" id="GO:0005524">
    <property type="term" value="F:ATP binding"/>
    <property type="evidence" value="ECO:0007669"/>
    <property type="project" value="UniProtKB-UniRule"/>
</dbReference>
<dbReference type="InterPro" id="IPR014729">
    <property type="entry name" value="Rossmann-like_a/b/a_fold"/>
</dbReference>
<dbReference type="PANTHER" id="PTHR11922">
    <property type="entry name" value="GMP SYNTHASE-RELATED"/>
    <property type="match status" value="1"/>
</dbReference>
<dbReference type="InterPro" id="IPR022955">
    <property type="entry name" value="GMP_synthase"/>
</dbReference>
<dbReference type="CDD" id="cd01742">
    <property type="entry name" value="GATase1_GMP_Synthase"/>
    <property type="match status" value="1"/>
</dbReference>
<name>A0A1J4RS64_9BACT</name>
<evidence type="ECO:0000259" key="11">
    <source>
        <dbReference type="PROSITE" id="PS51553"/>
    </source>
</evidence>
<keyword evidence="4 9" id="KW-0547">Nucleotide-binding</keyword>
<dbReference type="EMBL" id="MNUI01000037">
    <property type="protein sequence ID" value="OIN89234.1"/>
    <property type="molecule type" value="Genomic_DNA"/>
</dbReference>
<keyword evidence="5 9" id="KW-0332">GMP biosynthesis</keyword>
<protein>
    <recommendedName>
        <fullName evidence="9">GMP synthase [glutamine-hydrolyzing]</fullName>
        <ecNumber evidence="9">6.3.5.2</ecNumber>
    </recommendedName>
    <alternativeName>
        <fullName evidence="9">GMP synthetase</fullName>
    </alternativeName>
    <alternativeName>
        <fullName evidence="9">Glutamine amidotransferase</fullName>
    </alternativeName>
</protein>
<comment type="catalytic activity">
    <reaction evidence="9">
        <text>XMP + L-glutamine + ATP + H2O = GMP + L-glutamate + AMP + diphosphate + 2 H(+)</text>
        <dbReference type="Rhea" id="RHEA:11680"/>
        <dbReference type="ChEBI" id="CHEBI:15377"/>
        <dbReference type="ChEBI" id="CHEBI:15378"/>
        <dbReference type="ChEBI" id="CHEBI:29985"/>
        <dbReference type="ChEBI" id="CHEBI:30616"/>
        <dbReference type="ChEBI" id="CHEBI:33019"/>
        <dbReference type="ChEBI" id="CHEBI:57464"/>
        <dbReference type="ChEBI" id="CHEBI:58115"/>
        <dbReference type="ChEBI" id="CHEBI:58359"/>
        <dbReference type="ChEBI" id="CHEBI:456215"/>
        <dbReference type="EC" id="6.3.5.2"/>
    </reaction>
</comment>
<dbReference type="GO" id="GO:0005829">
    <property type="term" value="C:cytosol"/>
    <property type="evidence" value="ECO:0007669"/>
    <property type="project" value="TreeGrafter"/>
</dbReference>
<dbReference type="STRING" id="1805034.AUJ59_02090"/>
<keyword evidence="8 9" id="KW-0315">Glutamine amidotransferase</keyword>
<evidence type="ECO:0000313" key="12">
    <source>
        <dbReference type="EMBL" id="OIN89234.1"/>
    </source>
</evidence>
<evidence type="ECO:0000256" key="6">
    <source>
        <dbReference type="ARBA" id="ARBA00022755"/>
    </source>
</evidence>
<dbReference type="Pfam" id="PF00117">
    <property type="entry name" value="GATase"/>
    <property type="match status" value="1"/>
</dbReference>
<gene>
    <name evidence="9" type="primary">guaA</name>
    <name evidence="12" type="ORF">AUJ59_02090</name>
</gene>
<evidence type="ECO:0000256" key="9">
    <source>
        <dbReference type="HAMAP-Rule" id="MF_00344"/>
    </source>
</evidence>
<dbReference type="CDD" id="cd01997">
    <property type="entry name" value="GMP_synthase_C"/>
    <property type="match status" value="1"/>
</dbReference>
<dbReference type="GO" id="GO:0003921">
    <property type="term" value="F:GMP synthase activity"/>
    <property type="evidence" value="ECO:0007669"/>
    <property type="project" value="InterPro"/>
</dbReference>
<dbReference type="Gene3D" id="3.40.50.880">
    <property type="match status" value="1"/>
</dbReference>
<feature type="binding site" evidence="10">
    <location>
        <begin position="220"/>
        <end position="226"/>
    </location>
    <ligand>
        <name>ATP</name>
        <dbReference type="ChEBI" id="CHEBI:30616"/>
    </ligand>
</feature>
<feature type="active site" description="Nucleophile" evidence="9">
    <location>
        <position position="82"/>
    </location>
</feature>
<dbReference type="NCBIfam" id="TIGR00888">
    <property type="entry name" value="guaA_Nterm"/>
    <property type="match status" value="1"/>
</dbReference>
<dbReference type="Gene3D" id="3.40.50.620">
    <property type="entry name" value="HUPs"/>
    <property type="match status" value="1"/>
</dbReference>
<feature type="domain" description="GMPS ATP-PPase" evidence="11">
    <location>
        <begin position="193"/>
        <end position="379"/>
    </location>
</feature>
<dbReference type="NCBIfam" id="TIGR00884">
    <property type="entry name" value="guaA_Cterm"/>
    <property type="match status" value="1"/>
</dbReference>
<comment type="function">
    <text evidence="1 9">Catalyzes the synthesis of GMP from XMP.</text>
</comment>
<dbReference type="PANTHER" id="PTHR11922:SF2">
    <property type="entry name" value="GMP SYNTHASE [GLUTAMINE-HYDROLYZING]"/>
    <property type="match status" value="1"/>
</dbReference>